<keyword evidence="1" id="KW-0812">Transmembrane</keyword>
<reference evidence="2 3" key="1">
    <citation type="submission" date="2020-07" db="EMBL/GenBank/DDBJ databases">
        <title>Sequencing the genomes of 1000 actinobacteria strains.</title>
        <authorList>
            <person name="Klenk H.-P."/>
        </authorList>
    </citation>
    <scope>NUCLEOTIDE SEQUENCE [LARGE SCALE GENOMIC DNA]</scope>
    <source>
        <strain evidence="2 3">DSM 15131</strain>
    </source>
</reference>
<evidence type="ECO:0000313" key="2">
    <source>
        <dbReference type="EMBL" id="NYI47217.1"/>
    </source>
</evidence>
<evidence type="ECO:0000256" key="1">
    <source>
        <dbReference type="SAM" id="Phobius"/>
    </source>
</evidence>
<comment type="caution">
    <text evidence="2">The sequence shown here is derived from an EMBL/GenBank/DDBJ whole genome shotgun (WGS) entry which is preliminary data.</text>
</comment>
<protein>
    <submittedName>
        <fullName evidence="2">Uncharacterized protein</fullName>
    </submittedName>
</protein>
<dbReference type="RefSeq" id="WP_179651151.1">
    <property type="nucleotide sequence ID" value="NZ_JACBZM010000001.1"/>
</dbReference>
<sequence>MSPRLQLAAGAVLVSGITVEALAGSSRLSGPVIITFSPTHGVHVDDVAVVLAWLVCMVWIVRQWRRSP</sequence>
<gene>
    <name evidence="2" type="ORF">BJ993_004297</name>
</gene>
<dbReference type="EMBL" id="JACBZM010000001">
    <property type="protein sequence ID" value="NYI47217.1"/>
    <property type="molecule type" value="Genomic_DNA"/>
</dbReference>
<dbReference type="Proteomes" id="UP000562045">
    <property type="component" value="Unassembled WGS sequence"/>
</dbReference>
<accession>A0A7Y9ZKM8</accession>
<feature type="transmembrane region" description="Helical" evidence="1">
    <location>
        <begin position="47"/>
        <end position="64"/>
    </location>
</feature>
<keyword evidence="1" id="KW-0472">Membrane</keyword>
<evidence type="ECO:0000313" key="3">
    <source>
        <dbReference type="Proteomes" id="UP000562045"/>
    </source>
</evidence>
<name>A0A7Y9ZKM8_9ACTN</name>
<organism evidence="2 3">
    <name type="scientific">Nocardioides aromaticivorans</name>
    <dbReference type="NCBI Taxonomy" id="200618"/>
    <lineage>
        <taxon>Bacteria</taxon>
        <taxon>Bacillati</taxon>
        <taxon>Actinomycetota</taxon>
        <taxon>Actinomycetes</taxon>
        <taxon>Propionibacteriales</taxon>
        <taxon>Nocardioidaceae</taxon>
        <taxon>Nocardioides</taxon>
    </lineage>
</organism>
<dbReference type="AlphaFoldDB" id="A0A7Y9ZKM8"/>
<proteinExistence type="predicted"/>
<keyword evidence="1" id="KW-1133">Transmembrane helix</keyword>